<sequence>MERLNNKFLQKGTLPVEVEVPAANWKELPVKVIQFGTGVLLRGLPEYFIDKANRKQVFNGRIVVVKSTASGRTDSFEEQDGLYTLCVKGIENGKEIEEISINSSIKEVLTASENWGEILRYAEEPQLRVVISNTTEVGIMYDKDDKITLNPPHSYPAKLLAFLYKRFQYFGGDKEAGMVILPTELISDNGKKLKEIIVKLAEQHRLEAAFLHWLEDANYFCNTLVDRIVPGKLPFEEHQKMQERVGYQDDLMIMAEPFRLWAIEAKDPKVAEILSFSAVDDGMVITSDISKFKELKLRLLNGTHTFSCGLAVLAGCETVKAAMADPLLEGFIKKLLMEEIVPTVVSRGGIENEEAKLFAEKVLDRFRNQSLDHKWINITLNYTSKMEMRNVALIKGFYDAVGEAPEFMAMGFAAYILFMKAKRSIDNTYKGYTNEKGYYTINDEYAALFEGLWSKEPEQVVEAVLNDQRIWKQKLTLPGFQEKVLHYLRLLMDNKVKEVIKEAVNNKKYNQLN</sequence>
<reference evidence="5" key="1">
    <citation type="submission" date="2011-03" db="EMBL/GenBank/DDBJ databases">
        <title>Complete sequence of Sphingobacterium sp. 21.</title>
        <authorList>
            <consortium name="US DOE Joint Genome Institute"/>
            <person name="Lucas S."/>
            <person name="Copeland A."/>
            <person name="Lapidus A."/>
            <person name="Cheng J.-F."/>
            <person name="Goodwin L."/>
            <person name="Pitluck S."/>
            <person name="Davenport K."/>
            <person name="Detter J.C."/>
            <person name="Han C."/>
            <person name="Tapia R."/>
            <person name="Land M."/>
            <person name="Hauser L."/>
            <person name="Kyrpides N."/>
            <person name="Ivanova N."/>
            <person name="Ovchinnikova G."/>
            <person name="Pagani I."/>
            <person name="Siebers A.K."/>
            <person name="Allgaier M."/>
            <person name="Thelen M.P."/>
            <person name="Hugenholtz P."/>
            <person name="Woyke T."/>
        </authorList>
    </citation>
    <scope>NUCLEOTIDE SEQUENCE</scope>
    <source>
        <strain evidence="5">21</strain>
    </source>
</reference>
<dbReference type="SUPFAM" id="SSF51735">
    <property type="entry name" value="NAD(P)-binding Rossmann-fold domains"/>
    <property type="match status" value="1"/>
</dbReference>
<dbReference type="SUPFAM" id="SSF48179">
    <property type="entry name" value="6-phosphogluconate dehydrogenase C-terminal domain-like"/>
    <property type="match status" value="1"/>
</dbReference>
<dbReference type="eggNOG" id="COG0246">
    <property type="taxonomic scope" value="Bacteria"/>
</dbReference>
<dbReference type="OrthoDB" id="9768714at2"/>
<dbReference type="PANTHER" id="PTHR30524">
    <property type="entry name" value="MANNITOL-1-PHOSPHATE 5-DEHYDROGENASE"/>
    <property type="match status" value="1"/>
</dbReference>
<dbReference type="Pfam" id="PF08125">
    <property type="entry name" value="Mannitol_dh_C"/>
    <property type="match status" value="1"/>
</dbReference>
<dbReference type="GO" id="GO:0005829">
    <property type="term" value="C:cytosol"/>
    <property type="evidence" value="ECO:0007669"/>
    <property type="project" value="TreeGrafter"/>
</dbReference>
<feature type="domain" description="Mannitol dehydrogenase N-terminal" evidence="3">
    <location>
        <begin position="31"/>
        <end position="267"/>
    </location>
</feature>
<gene>
    <name evidence="5" type="ordered locus">Sph21_2892</name>
</gene>
<evidence type="ECO:0000259" key="4">
    <source>
        <dbReference type="Pfam" id="PF08125"/>
    </source>
</evidence>
<dbReference type="InterPro" id="IPR013118">
    <property type="entry name" value="Mannitol_DH_C"/>
</dbReference>
<evidence type="ECO:0000256" key="2">
    <source>
        <dbReference type="ARBA" id="ARBA00023027"/>
    </source>
</evidence>
<evidence type="ECO:0000256" key="1">
    <source>
        <dbReference type="ARBA" id="ARBA00023002"/>
    </source>
</evidence>
<dbReference type="HOGENOM" id="CLU_027324_1_0_10"/>
<name>F4C1T9_SPHS2</name>
<dbReference type="InterPro" id="IPR036291">
    <property type="entry name" value="NAD(P)-bd_dom_sf"/>
</dbReference>
<dbReference type="InterPro" id="IPR013328">
    <property type="entry name" value="6PGD_dom2"/>
</dbReference>
<accession>F4C1T9</accession>
<organism evidence="5">
    <name type="scientific">Sphingobacterium sp. (strain 21)</name>
    <dbReference type="NCBI Taxonomy" id="743722"/>
    <lineage>
        <taxon>Bacteria</taxon>
        <taxon>Pseudomonadati</taxon>
        <taxon>Bacteroidota</taxon>
        <taxon>Sphingobacteriia</taxon>
        <taxon>Sphingobacteriales</taxon>
        <taxon>Sphingobacteriaceae</taxon>
        <taxon>Sphingobacterium</taxon>
    </lineage>
</organism>
<dbReference type="InterPro" id="IPR013131">
    <property type="entry name" value="Mannitol_DH_N"/>
</dbReference>
<dbReference type="EMBL" id="CP002584">
    <property type="protein sequence ID" value="ADZ79439.1"/>
    <property type="molecule type" value="Genomic_DNA"/>
</dbReference>
<dbReference type="GO" id="GO:0019592">
    <property type="term" value="P:mannitol catabolic process"/>
    <property type="evidence" value="ECO:0007669"/>
    <property type="project" value="TreeGrafter"/>
</dbReference>
<keyword evidence="1 5" id="KW-0560">Oxidoreductase</keyword>
<dbReference type="PATRIC" id="fig|743722.3.peg.3089"/>
<dbReference type="Gene3D" id="1.10.1040.10">
    <property type="entry name" value="N-(1-d-carboxylethyl)-l-norvaline Dehydrogenase, domain 2"/>
    <property type="match status" value="1"/>
</dbReference>
<dbReference type="EC" id="1.1.1.58" evidence="5"/>
<dbReference type="InterPro" id="IPR008927">
    <property type="entry name" value="6-PGluconate_DH-like_C_sf"/>
</dbReference>
<proteinExistence type="predicted"/>
<feature type="domain" description="Mannitol dehydrogenase C-terminal" evidence="4">
    <location>
        <begin position="288"/>
        <end position="482"/>
    </location>
</feature>
<dbReference type="PANTHER" id="PTHR30524:SF0">
    <property type="entry name" value="ALTRONATE OXIDOREDUCTASE-RELATED"/>
    <property type="match status" value="1"/>
</dbReference>
<dbReference type="Gene3D" id="3.40.50.720">
    <property type="entry name" value="NAD(P)-binding Rossmann-like Domain"/>
    <property type="match status" value="1"/>
</dbReference>
<evidence type="ECO:0000313" key="5">
    <source>
        <dbReference type="EMBL" id="ADZ79439.1"/>
    </source>
</evidence>
<protein>
    <submittedName>
        <fullName evidence="5">Tagaturonate reductase</fullName>
        <ecNumber evidence="5">1.1.1.58</ecNumber>
    </submittedName>
</protein>
<keyword evidence="2" id="KW-0520">NAD</keyword>
<dbReference type="STRING" id="743722.Sph21_2892"/>
<dbReference type="GO" id="GO:0009026">
    <property type="term" value="F:tagaturonate reductase activity"/>
    <property type="evidence" value="ECO:0007669"/>
    <property type="project" value="UniProtKB-EC"/>
</dbReference>
<dbReference type="NCBIfam" id="NF002969">
    <property type="entry name" value="PRK03643.1"/>
    <property type="match status" value="1"/>
</dbReference>
<dbReference type="KEGG" id="shg:Sph21_2892"/>
<dbReference type="GO" id="GO:0008926">
    <property type="term" value="F:mannitol-1-phosphate 5-dehydrogenase activity"/>
    <property type="evidence" value="ECO:0007669"/>
    <property type="project" value="TreeGrafter"/>
</dbReference>
<evidence type="ECO:0000259" key="3">
    <source>
        <dbReference type="Pfam" id="PF01232"/>
    </source>
</evidence>
<dbReference type="Pfam" id="PF01232">
    <property type="entry name" value="Mannitol_dh"/>
    <property type="match status" value="1"/>
</dbReference>
<dbReference type="AlphaFoldDB" id="F4C1T9"/>